<organism evidence="2">
    <name type="scientific">Schistosoma japonicum</name>
    <name type="common">Blood fluke</name>
    <dbReference type="NCBI Taxonomy" id="6182"/>
    <lineage>
        <taxon>Eukaryota</taxon>
        <taxon>Metazoa</taxon>
        <taxon>Spiralia</taxon>
        <taxon>Lophotrochozoa</taxon>
        <taxon>Platyhelminthes</taxon>
        <taxon>Trematoda</taxon>
        <taxon>Digenea</taxon>
        <taxon>Strigeidida</taxon>
        <taxon>Schistosomatoidea</taxon>
        <taxon>Schistosomatidae</taxon>
        <taxon>Schistosoma</taxon>
    </lineage>
</organism>
<name>Q5DDU6_SCHJA</name>
<dbReference type="AlphaFoldDB" id="Q5DDU6"/>
<proteinExistence type="evidence at transcript level"/>
<evidence type="ECO:0000256" key="1">
    <source>
        <dbReference type="SAM" id="Phobius"/>
    </source>
</evidence>
<sequence length="102" mass="12370">MCVCVLLLLLLLLLFPFTFNLCPFFFLSLSVLLYLVVHSPAQQLFNNWFEHIYSQLLSCYYYYYYYDWSMYLTVCLYLSNLIYFILMRVISGFYRMCVCVCV</sequence>
<keyword evidence="1" id="KW-1133">Transmembrane helix</keyword>
<dbReference type="EMBL" id="AY814278">
    <property type="protein sequence ID" value="AAW26010.1"/>
    <property type="molecule type" value="mRNA"/>
</dbReference>
<reference evidence="2" key="1">
    <citation type="submission" date="2004-11" db="EMBL/GenBank/DDBJ databases">
        <title>The full-length cDNA sequences of Schistosoma japonicum genes.</title>
        <authorList>
            <person name="Han Z."/>
        </authorList>
    </citation>
    <scope>NUCLEOTIDE SEQUENCE</scope>
</reference>
<feature type="transmembrane region" description="Helical" evidence="1">
    <location>
        <begin position="68"/>
        <end position="86"/>
    </location>
</feature>
<keyword evidence="1" id="KW-0812">Transmembrane</keyword>
<accession>Q5DDU6</accession>
<protein>
    <submittedName>
        <fullName evidence="2">SJCHGC05196 protein</fullName>
    </submittedName>
</protein>
<evidence type="ECO:0000313" key="2">
    <source>
        <dbReference type="EMBL" id="AAW26010.1"/>
    </source>
</evidence>
<keyword evidence="1" id="KW-0472">Membrane</keyword>
<reference evidence="2" key="2">
    <citation type="journal article" date="2006" name="PLoS Pathog.">
        <title>New perspectives on host-parasite interplay by comparative transcriptomic and proteomic analyses of Schistosoma japonicum.</title>
        <authorList>
            <person name="Liu F."/>
            <person name="Lu J."/>
            <person name="Hu W."/>
            <person name="Wang S.Y."/>
            <person name="Cui S.J."/>
            <person name="Chi M."/>
            <person name="Yan Q."/>
            <person name="Wang X.R."/>
            <person name="Song H.D."/>
            <person name="Xu X.N."/>
            <person name="Wang J.J."/>
            <person name="Zhang X.L."/>
            <person name="Zhang X."/>
            <person name="Wang Z.Q."/>
            <person name="Xue C.L."/>
            <person name="Brindley P.J."/>
            <person name="McManus D.P."/>
            <person name="Yang P.Y."/>
            <person name="Feng Z."/>
            <person name="Chen Z."/>
            <person name="Han Z.G."/>
        </authorList>
    </citation>
    <scope>NUCLEOTIDE SEQUENCE</scope>
</reference>